<evidence type="ECO:0000256" key="1">
    <source>
        <dbReference type="SAM" id="Coils"/>
    </source>
</evidence>
<gene>
    <name evidence="4" type="primary">LOC102805077</name>
</gene>
<proteinExistence type="predicted"/>
<feature type="region of interest" description="Disordered" evidence="2">
    <location>
        <begin position="536"/>
        <end position="556"/>
    </location>
</feature>
<feature type="region of interest" description="Disordered" evidence="2">
    <location>
        <begin position="1298"/>
        <end position="1317"/>
    </location>
</feature>
<evidence type="ECO:0000313" key="4">
    <source>
        <dbReference type="RefSeq" id="XP_006826125.1"/>
    </source>
</evidence>
<feature type="non-terminal residue" evidence="4">
    <location>
        <position position="1"/>
    </location>
</feature>
<feature type="compositionally biased region" description="Basic and acidic residues" evidence="2">
    <location>
        <begin position="1589"/>
        <end position="1601"/>
    </location>
</feature>
<feature type="region of interest" description="Disordered" evidence="2">
    <location>
        <begin position="1486"/>
        <end position="1505"/>
    </location>
</feature>
<feature type="region of interest" description="Disordered" evidence="2">
    <location>
        <begin position="725"/>
        <end position="777"/>
    </location>
</feature>
<feature type="region of interest" description="Disordered" evidence="2">
    <location>
        <begin position="1547"/>
        <end position="1572"/>
    </location>
</feature>
<feature type="region of interest" description="Disordered" evidence="2">
    <location>
        <begin position="1076"/>
        <end position="1097"/>
    </location>
</feature>
<feature type="compositionally biased region" description="Polar residues" evidence="2">
    <location>
        <begin position="1088"/>
        <end position="1097"/>
    </location>
</feature>
<sequence>MLRGRKMVLKASSFNYSSYVHPSMDTDCQVSDKAPSVEDSIQQQYNYSQIYLYKFTPKGRLTNQLPSNCLPWAIMSFSCQTTVKQLIFSPEKVKQPLKKKYGEEILCSKKESAGSVPAGKAVSAKKAGGKGASGKPKKTDSTDCKTQNPKRNLSKEVEAKQYIEGKMLTLSERWAQTKRSKFQTIADNWTKKRSFESGSSGTLSPRFDEGESNNQGKNITDKGKIGAGISSTDKFVDSLGAVLSAKQKVMETWAGCKPSNNLITPEKTVQKKTCEIESSVNSLVAESKPATEGEKIKCVTGIRCTRPDTVTTNINSDSLGTTASDKQEIIGKCFQTESNNSQKVPEARTKNNYEQDPCNEIYSNFDYCGGFIPPEDNVSDNRGYFEASLNIVCSDVFASIGGNSNQGVMTVDDQRFNRSYLPVHEYKSEIHASGEIMDTQPRTSFKLKKLEDEILENQKRLKQVRALRFNKGLHALESTHESTSNVSQNLIQKPYVTSGFNNPVQKGFPSEVYMNTEKFVSNDHRQLNRQPYYESMRKDGGFETNSGQAGNSFDENRNDLVSVKSCNRTDAKRKPSTLKREDFGIAAEVNKKHVKMTASNINTFDNQSYPSYQSNPNLAVNKHLAAIAACNKVSEWLSMSSSVETDCIQPLHQEHSQPNPFVEGTIDTSEDMKLRDMDLASDHSSDNVLSESSKALTIKNLQSQLPLASSSRMAQAIRDAIDLLSSMSKPKKAEEPTGQVPMHHSRDPRLFGQSKRGPALKESPVSKPKPTLCGRNLSESQEIPQVIPLDYVGNEALIDPRIEFYEKQKRFIIGVKRKAKRGNNGKPLKIPSKCASPSCEGLNKQAPSNTQKQQEKLPSKNHISQEVENVHFGPGDVKGGFNCPDNALKHDINAKATKTTRLGYWPEEKKYADNNVPGLNKVRKTRWSPADNNTCSSISKIKQKSTIMAYQQDNANFQASAGNHGNQIDNVGIYDNQKTNVELHEWNNTIVQKEVVSNQSSTGTPRRKALIQEYQKIEQQINDLEASKGKLQVRDSQDSEKIPKGCNTAKELETIELKLVMLQNVRQAMKTTIQSGWHSENESVGHGNPNTGEWQQRQPLLPLPKSTARPAESMQMMSDQNTFHGSLVPISSSTAHFRSEGKQMVLGQNTSQTSLLPLPRSTEYGGQADSMQMGPGQNTFQTSLLPLPRSTEYRRQEDSMQMLSGQNVVTEMKMMQHSLFGGAPCHSSWNVNGKIDLNRGAVDQRKDIGPQETILTSQFAQTSNTVSKIKSVIGNAGSEGNASLFNITEAYGSVGGDSSLDSNDYTQSGAPKEPGTPCKDEITWHDEANAIVHKNEQENEQSSWGSDYNDGKRKYSEIENAEMIYQHDNHQSKRYKNDSSTSCMNLNLYSKEHQSSVQEQTSDDRRMFVGPTCVDNYSPHQVRRSLLEEYGHDSIRSNRRVHQSTSMSMLSTHPGQSHSYNISSLQPKRGVFQSSLNSLASTYCKQGVPSSSERPSISPLNKSDGYSHRSNYVGNNWNISTHVTKPDTAKGDVNRILPVIGNIRTLHKGKDEPRQGSFQVHGSDMGKGQFSGYQKDSVYDARWRDGQVDWGQDQRQERQRSDSQQFDYKMNDGYSRQW</sequence>
<feature type="region of interest" description="Disordered" evidence="2">
    <location>
        <begin position="820"/>
        <end position="860"/>
    </location>
</feature>
<feature type="region of interest" description="Disordered" evidence="2">
    <location>
        <begin position="118"/>
        <end position="153"/>
    </location>
</feature>
<accession>A0ABM0N1I4</accession>
<organism evidence="3 4">
    <name type="scientific">Saccoglossus kowalevskii</name>
    <name type="common">Acorn worm</name>
    <dbReference type="NCBI Taxonomy" id="10224"/>
    <lineage>
        <taxon>Eukaryota</taxon>
        <taxon>Metazoa</taxon>
        <taxon>Hemichordata</taxon>
        <taxon>Enteropneusta</taxon>
        <taxon>Harrimaniidae</taxon>
        <taxon>Saccoglossus</taxon>
    </lineage>
</organism>
<reference evidence="4" key="1">
    <citation type="submission" date="2025-08" db="UniProtKB">
        <authorList>
            <consortium name="RefSeq"/>
        </authorList>
    </citation>
    <scope>IDENTIFICATION</scope>
    <source>
        <tissue evidence="4">Testes</tissue>
    </source>
</reference>
<feature type="region of interest" description="Disordered" evidence="2">
    <location>
        <begin position="1436"/>
        <end position="1460"/>
    </location>
</feature>
<evidence type="ECO:0000313" key="3">
    <source>
        <dbReference type="Proteomes" id="UP000694865"/>
    </source>
</evidence>
<keyword evidence="3" id="KW-1185">Reference proteome</keyword>
<feature type="compositionally biased region" description="Polar residues" evidence="2">
    <location>
        <begin position="1299"/>
        <end position="1309"/>
    </location>
</feature>
<feature type="coiled-coil region" evidence="1">
    <location>
        <begin position="1007"/>
        <end position="1034"/>
    </location>
</feature>
<feature type="compositionally biased region" description="Polar residues" evidence="2">
    <location>
        <begin position="1443"/>
        <end position="1460"/>
    </location>
</feature>
<feature type="region of interest" description="Disordered" evidence="2">
    <location>
        <begin position="193"/>
        <end position="224"/>
    </location>
</feature>
<keyword evidence="1" id="KW-0175">Coiled coil</keyword>
<protein>
    <submittedName>
        <fullName evidence="4">Uncharacterized protein LOC102805077</fullName>
    </submittedName>
</protein>
<feature type="region of interest" description="Disordered" evidence="2">
    <location>
        <begin position="1589"/>
        <end position="1618"/>
    </location>
</feature>
<dbReference type="GeneID" id="102805077"/>
<dbReference type="RefSeq" id="XP_006826125.1">
    <property type="nucleotide sequence ID" value="XM_006826062.1"/>
</dbReference>
<feature type="compositionally biased region" description="Polar residues" evidence="2">
    <location>
        <begin position="1486"/>
        <end position="1501"/>
    </location>
</feature>
<feature type="compositionally biased region" description="Polar residues" evidence="2">
    <location>
        <begin position="543"/>
        <end position="553"/>
    </location>
</feature>
<dbReference type="Proteomes" id="UP000694865">
    <property type="component" value="Unplaced"/>
</dbReference>
<name>A0ABM0N1I4_SACKO</name>
<evidence type="ECO:0000256" key="2">
    <source>
        <dbReference type="SAM" id="MobiDB-lite"/>
    </source>
</evidence>